<keyword evidence="2 7" id="KW-0732">Signal</keyword>
<dbReference type="Pfam" id="PF01547">
    <property type="entry name" value="SBP_bac_1"/>
    <property type="match status" value="1"/>
</dbReference>
<reference evidence="8 9" key="1">
    <citation type="submission" date="2018-05" db="EMBL/GenBank/DDBJ databases">
        <title>Genomic Encyclopedia of Type Strains, Phase IV (KMG-IV): sequencing the most valuable type-strain genomes for metagenomic binning, comparative biology and taxonomic classification.</title>
        <authorList>
            <person name="Goeker M."/>
        </authorList>
    </citation>
    <scope>NUCLEOTIDE SEQUENCE [LARGE SCALE GENOMIC DNA]</scope>
    <source>
        <strain evidence="8 9">DSM 28816</strain>
    </source>
</reference>
<feature type="region of interest" description="Disordered" evidence="6">
    <location>
        <begin position="29"/>
        <end position="58"/>
    </location>
</feature>
<accession>A0A318ERR5</accession>
<gene>
    <name evidence="8" type="ORF">C8E03_10426</name>
</gene>
<name>A0A318ERR5_9FIRM</name>
<keyword evidence="3" id="KW-0472">Membrane</keyword>
<keyword evidence="8" id="KW-0762">Sugar transport</keyword>
<dbReference type="SUPFAM" id="SSF53850">
    <property type="entry name" value="Periplasmic binding protein-like II"/>
    <property type="match status" value="1"/>
</dbReference>
<dbReference type="PROSITE" id="PS51257">
    <property type="entry name" value="PROKAR_LIPOPROTEIN"/>
    <property type="match status" value="1"/>
</dbReference>
<evidence type="ECO:0000256" key="7">
    <source>
        <dbReference type="SAM" id="SignalP"/>
    </source>
</evidence>
<feature type="signal peptide" evidence="7">
    <location>
        <begin position="1"/>
        <end position="26"/>
    </location>
</feature>
<keyword evidence="4" id="KW-0564">Palmitate</keyword>
<evidence type="ECO:0000256" key="5">
    <source>
        <dbReference type="ARBA" id="ARBA00023288"/>
    </source>
</evidence>
<evidence type="ECO:0000313" key="8">
    <source>
        <dbReference type="EMBL" id="PXV91019.1"/>
    </source>
</evidence>
<evidence type="ECO:0000256" key="3">
    <source>
        <dbReference type="ARBA" id="ARBA00023136"/>
    </source>
</evidence>
<feature type="compositionally biased region" description="Low complexity" evidence="6">
    <location>
        <begin position="29"/>
        <end position="49"/>
    </location>
</feature>
<comment type="caution">
    <text evidence="8">The sequence shown here is derived from an EMBL/GenBank/DDBJ whole genome shotgun (WGS) entry which is preliminary data.</text>
</comment>
<organism evidence="8 9">
    <name type="scientific">Lachnotalea glycerini</name>
    <dbReference type="NCBI Taxonomy" id="1763509"/>
    <lineage>
        <taxon>Bacteria</taxon>
        <taxon>Bacillati</taxon>
        <taxon>Bacillota</taxon>
        <taxon>Clostridia</taxon>
        <taxon>Lachnospirales</taxon>
        <taxon>Lachnospiraceae</taxon>
        <taxon>Lachnotalea</taxon>
    </lineage>
</organism>
<protein>
    <submittedName>
        <fullName evidence="8">Multiple sugar transport system substrate-binding protein</fullName>
    </submittedName>
</protein>
<dbReference type="EMBL" id="QICS01000004">
    <property type="protein sequence ID" value="PXV91019.1"/>
    <property type="molecule type" value="Genomic_DNA"/>
</dbReference>
<proteinExistence type="predicted"/>
<dbReference type="PANTHER" id="PTHR43649">
    <property type="entry name" value="ARABINOSE-BINDING PROTEIN-RELATED"/>
    <property type="match status" value="1"/>
</dbReference>
<evidence type="ECO:0000256" key="4">
    <source>
        <dbReference type="ARBA" id="ARBA00023139"/>
    </source>
</evidence>
<evidence type="ECO:0000256" key="2">
    <source>
        <dbReference type="ARBA" id="ARBA00022729"/>
    </source>
</evidence>
<keyword evidence="5" id="KW-0449">Lipoprotein</keyword>
<evidence type="ECO:0000313" key="9">
    <source>
        <dbReference type="Proteomes" id="UP000247523"/>
    </source>
</evidence>
<keyword evidence="8" id="KW-0813">Transport</keyword>
<dbReference type="PANTHER" id="PTHR43649:SF33">
    <property type="entry name" value="POLYGALACTURONAN_RHAMNOGALACTURONAN-BINDING PROTEIN YTCQ"/>
    <property type="match status" value="1"/>
</dbReference>
<dbReference type="AlphaFoldDB" id="A0A318ERR5"/>
<evidence type="ECO:0000256" key="6">
    <source>
        <dbReference type="SAM" id="MobiDB-lite"/>
    </source>
</evidence>
<sequence>MKMLNMKKVTAASLALLMGLSLTACGSSSVSSSQSETSTQAASDSSSGETATTTDTANSGDKTKVLVWSKNSHDLEYMTEKVKEYNLTNTDNIEIEYVVQSSSDYLNLITMSASSGQLPDVFANTMVNLSEFAEAGIIQPLNDMMTDEFKKVNEVDTHTYEGINALGEEVYWVAGGMRSGSRLIYNVELFKNAGVEIPTTLTETVDVAKKLTKAGAGVSYGTIFPGLSSPFERWIEHSAELSGVTPYDYVNGKYDFTGFKPFIEAVRQMFDDGSVLPGSASMEIDPTRTQFAAGNVGFYGNASQEAGVLTEQFPAEYEWSVAQLPTLDGTIKGALSSNPNSGWFMSGTTKKKEAAWKVIEYFHSEDFLKGYIEGGYTLPISTYMDSIVDKSKMGRLSLFALQDYEAVYPQAPTVTPAGETYRDALWNACLSNGPDIDETIETLNKTYNEALDKDVASGKVQRLVIENFDSLHPNDGTITYLDK</sequence>
<dbReference type="Gene3D" id="3.40.190.10">
    <property type="entry name" value="Periplasmic binding protein-like II"/>
    <property type="match status" value="1"/>
</dbReference>
<evidence type="ECO:0000256" key="1">
    <source>
        <dbReference type="ARBA" id="ARBA00022475"/>
    </source>
</evidence>
<dbReference type="InterPro" id="IPR050490">
    <property type="entry name" value="Bact_solute-bd_prot1"/>
</dbReference>
<dbReference type="RefSeq" id="WP_110290965.1">
    <property type="nucleotide sequence ID" value="NZ_QICS01000004.1"/>
</dbReference>
<dbReference type="InterPro" id="IPR006059">
    <property type="entry name" value="SBP"/>
</dbReference>
<dbReference type="Proteomes" id="UP000247523">
    <property type="component" value="Unassembled WGS sequence"/>
</dbReference>
<keyword evidence="1" id="KW-1003">Cell membrane</keyword>
<feature type="chain" id="PRO_5038773613" evidence="7">
    <location>
        <begin position="27"/>
        <end position="483"/>
    </location>
</feature>